<feature type="region of interest" description="Disordered" evidence="2">
    <location>
        <begin position="1"/>
        <end position="35"/>
    </location>
</feature>
<dbReference type="PANTHER" id="PTHR31432">
    <property type="entry name" value="INTRAFLAGELLAR TRANSPORT PROTEIN 74 HOMOLOG"/>
    <property type="match status" value="1"/>
</dbReference>
<keyword evidence="3" id="KW-1185">Reference proteome</keyword>
<dbReference type="GO" id="GO:0030992">
    <property type="term" value="C:intraciliary transport particle B"/>
    <property type="evidence" value="ECO:0007669"/>
    <property type="project" value="InterPro"/>
</dbReference>
<organism evidence="3 4">
    <name type="scientific">Trichobilharzia regenti</name>
    <name type="common">Nasal bird schistosome</name>
    <dbReference type="NCBI Taxonomy" id="157069"/>
    <lineage>
        <taxon>Eukaryota</taxon>
        <taxon>Metazoa</taxon>
        <taxon>Spiralia</taxon>
        <taxon>Lophotrochozoa</taxon>
        <taxon>Platyhelminthes</taxon>
        <taxon>Trematoda</taxon>
        <taxon>Digenea</taxon>
        <taxon>Strigeidida</taxon>
        <taxon>Schistosomatoidea</taxon>
        <taxon>Schistosomatidae</taxon>
        <taxon>Trichobilharzia</taxon>
    </lineage>
</organism>
<evidence type="ECO:0008006" key="5">
    <source>
        <dbReference type="Google" id="ProtNLM"/>
    </source>
</evidence>
<feature type="compositionally biased region" description="Polar residues" evidence="2">
    <location>
        <begin position="11"/>
        <end position="35"/>
    </location>
</feature>
<evidence type="ECO:0000256" key="1">
    <source>
        <dbReference type="SAM" id="Coils"/>
    </source>
</evidence>
<evidence type="ECO:0000313" key="4">
    <source>
        <dbReference type="WBParaSite" id="TREG1_132190.1"/>
    </source>
</evidence>
<evidence type="ECO:0000256" key="2">
    <source>
        <dbReference type="SAM" id="MobiDB-lite"/>
    </source>
</evidence>
<dbReference type="GO" id="GO:0035735">
    <property type="term" value="P:intraciliary transport involved in cilium assembly"/>
    <property type="evidence" value="ECO:0007669"/>
    <property type="project" value="TreeGrafter"/>
</dbReference>
<keyword evidence="1" id="KW-0175">Coiled coil</keyword>
<dbReference type="PANTHER" id="PTHR31432:SF0">
    <property type="entry name" value="INTRAFLAGELLAR TRANSPORT PROTEIN 74 HOMOLOG"/>
    <property type="match status" value="1"/>
</dbReference>
<evidence type="ECO:0000313" key="3">
    <source>
        <dbReference type="Proteomes" id="UP000050795"/>
    </source>
</evidence>
<feature type="coiled-coil region" evidence="1">
    <location>
        <begin position="185"/>
        <end position="248"/>
    </location>
</feature>
<dbReference type="WBParaSite" id="TREG1_132190.1">
    <property type="protein sequence ID" value="TREG1_132190.1"/>
    <property type="gene ID" value="TREG1_132190"/>
</dbReference>
<reference evidence="3" key="1">
    <citation type="submission" date="2022-06" db="EMBL/GenBank/DDBJ databases">
        <authorList>
            <person name="Berger JAMES D."/>
            <person name="Berger JAMES D."/>
        </authorList>
    </citation>
    <scope>NUCLEOTIDE SEQUENCE [LARGE SCALE GENOMIC DNA]</scope>
</reference>
<dbReference type="Proteomes" id="UP000050795">
    <property type="component" value="Unassembled WGS sequence"/>
</dbReference>
<name>A0AA85J6L5_TRIRE</name>
<sequence>MSAIRPGTASRLKTAQTQGQLGASSRLTTGLRSGTQSGGFGAASLNTMVCVEERPITQQGLGGLKNAIRGPKRQIEDKSYFLGLLRGKINEVNTEIGTITRQLMETEQENASFVQYEQMAEKLAYEIKELQGELGDYNTLVDKATLSDNITSIEMDWEEVRVANERAERNLETLFEDRQRRELVLKSSELELKQEQQMSEAVIQEMDDNERERYLKLKDLNAHLLNQLSEGQIELERLNTRKTELEEELVTSPIKQEAMHLFTQLREVESRRDQLLAEEVSKEDPQKERQRLLQQVRSDNQEIAAIDKQIHEIQEKMTNKEEELRLLEQELDESRNERSQKYRELRKREHQIDEFLKTFDSVKSLEISGISELESTIVEILETTSRYITNLNQMTSNLNMTGNLDLLSSSSATAAGTVSTTVNLLREQLDFKTNEIVKSEETVNSLAKERLRLNQDLLKVDHLEGKITQETETLRKRIAKMEEEVIIFSDLDKVREEANFKRQTLNAEKSRLNVYRDNLNKLNQQLATEYSNLQTNLTGQDTHMHLTNLERRWAQNEQINYSLREFIANKRLETDHTQLARRAMQLVKDYNENLKTSLESKPVIT</sequence>
<dbReference type="GO" id="GO:0005929">
    <property type="term" value="C:cilium"/>
    <property type="evidence" value="ECO:0007669"/>
    <property type="project" value="TreeGrafter"/>
</dbReference>
<dbReference type="GO" id="GO:0048487">
    <property type="term" value="F:beta-tubulin binding"/>
    <property type="evidence" value="ECO:0007669"/>
    <property type="project" value="InterPro"/>
</dbReference>
<proteinExistence type="predicted"/>
<reference evidence="4" key="2">
    <citation type="submission" date="2023-11" db="UniProtKB">
        <authorList>
            <consortium name="WormBaseParasite"/>
        </authorList>
    </citation>
    <scope>IDENTIFICATION</scope>
</reference>
<protein>
    <recommendedName>
        <fullName evidence="5">Intraflagellar transport protein 74 homolog</fullName>
    </recommendedName>
</protein>
<dbReference type="InterPro" id="IPR029602">
    <property type="entry name" value="IFT74"/>
</dbReference>
<feature type="coiled-coil region" evidence="1">
    <location>
        <begin position="89"/>
        <end position="133"/>
    </location>
</feature>
<feature type="coiled-coil region" evidence="1">
    <location>
        <begin position="296"/>
        <end position="344"/>
    </location>
</feature>
<accession>A0AA85J6L5</accession>
<dbReference type="AlphaFoldDB" id="A0AA85J6L5"/>
<feature type="coiled-coil region" evidence="1">
    <location>
        <begin position="422"/>
        <end position="536"/>
    </location>
</feature>